<dbReference type="STRING" id="1458985.BJP34_15255"/>
<feature type="transmembrane region" description="Helical" evidence="7">
    <location>
        <begin position="12"/>
        <end position="32"/>
    </location>
</feature>
<keyword evidence="6" id="KW-0902">Two-component regulatory system</keyword>
<dbReference type="Gene3D" id="1.10.287.130">
    <property type="match status" value="1"/>
</dbReference>
<dbReference type="PANTHER" id="PTHR45453">
    <property type="entry name" value="PHOSPHATE REGULON SENSOR PROTEIN PHOR"/>
    <property type="match status" value="1"/>
</dbReference>
<dbReference type="EMBL" id="CP017599">
    <property type="protein sequence ID" value="AOX00620.1"/>
    <property type="molecule type" value="Genomic_DNA"/>
</dbReference>
<keyword evidence="4" id="KW-0808">Transferase</keyword>
<protein>
    <recommendedName>
        <fullName evidence="2">histidine kinase</fullName>
        <ecNumber evidence="2">2.7.13.3</ecNumber>
    </recommendedName>
</protein>
<evidence type="ECO:0000256" key="5">
    <source>
        <dbReference type="ARBA" id="ARBA00022777"/>
    </source>
</evidence>
<dbReference type="InterPro" id="IPR050351">
    <property type="entry name" value="BphY/WalK/GraS-like"/>
</dbReference>
<dbReference type="OrthoDB" id="9813151at2"/>
<dbReference type="Gene3D" id="3.30.565.10">
    <property type="entry name" value="Histidine kinase-like ATPase, C-terminal domain"/>
    <property type="match status" value="1"/>
</dbReference>
<dbReference type="InterPro" id="IPR003594">
    <property type="entry name" value="HATPase_dom"/>
</dbReference>
<evidence type="ECO:0000313" key="9">
    <source>
        <dbReference type="EMBL" id="AOX00620.1"/>
    </source>
</evidence>
<dbReference type="GO" id="GO:0005886">
    <property type="term" value="C:plasma membrane"/>
    <property type="evidence" value="ECO:0007669"/>
    <property type="project" value="TreeGrafter"/>
</dbReference>
<evidence type="ECO:0000256" key="1">
    <source>
        <dbReference type="ARBA" id="ARBA00000085"/>
    </source>
</evidence>
<dbReference type="Pfam" id="PF02518">
    <property type="entry name" value="HATPase_c"/>
    <property type="match status" value="1"/>
</dbReference>
<comment type="catalytic activity">
    <reaction evidence="1">
        <text>ATP + protein L-histidine = ADP + protein N-phospho-L-histidine.</text>
        <dbReference type="EC" id="2.7.13.3"/>
    </reaction>
</comment>
<evidence type="ECO:0000259" key="8">
    <source>
        <dbReference type="PROSITE" id="PS50109"/>
    </source>
</evidence>
<reference evidence="10" key="1">
    <citation type="submission" date="2016-10" db="EMBL/GenBank/DDBJ databases">
        <title>Comparative genomics uncovers the prolific and rare metabolic potential of the cyanobacterial genus Moorea.</title>
        <authorList>
            <person name="Leao T."/>
            <person name="Castelao G."/>
            <person name="Korobeynikov A."/>
            <person name="Monroe E.A."/>
            <person name="Podell S."/>
            <person name="Glukhov E."/>
            <person name="Allen E."/>
            <person name="Gerwick W.H."/>
            <person name="Gerwick L."/>
        </authorList>
    </citation>
    <scope>NUCLEOTIDE SEQUENCE [LARGE SCALE GENOMIC DNA]</scope>
    <source>
        <strain evidence="10">PAL-8-15-08-1</strain>
    </source>
</reference>
<dbReference type="SUPFAM" id="SSF55874">
    <property type="entry name" value="ATPase domain of HSP90 chaperone/DNA topoisomerase II/histidine kinase"/>
    <property type="match status" value="1"/>
</dbReference>
<name>A0A1D8TSK0_9CYAN</name>
<organism evidence="9 10">
    <name type="scientific">Moorena producens PAL-8-15-08-1</name>
    <dbReference type="NCBI Taxonomy" id="1458985"/>
    <lineage>
        <taxon>Bacteria</taxon>
        <taxon>Bacillati</taxon>
        <taxon>Cyanobacteriota</taxon>
        <taxon>Cyanophyceae</taxon>
        <taxon>Coleofasciculales</taxon>
        <taxon>Coleofasciculaceae</taxon>
        <taxon>Moorena</taxon>
    </lineage>
</organism>
<keyword evidence="5 9" id="KW-0418">Kinase</keyword>
<dbReference type="SMART" id="SM00387">
    <property type="entry name" value="HATPase_c"/>
    <property type="match status" value="1"/>
</dbReference>
<dbReference type="PANTHER" id="PTHR45453:SF1">
    <property type="entry name" value="PHOSPHATE REGULON SENSOR PROTEIN PHOR"/>
    <property type="match status" value="1"/>
</dbReference>
<dbReference type="GO" id="GO:0004721">
    <property type="term" value="F:phosphoprotein phosphatase activity"/>
    <property type="evidence" value="ECO:0007669"/>
    <property type="project" value="TreeGrafter"/>
</dbReference>
<dbReference type="GO" id="GO:0016036">
    <property type="term" value="P:cellular response to phosphate starvation"/>
    <property type="evidence" value="ECO:0007669"/>
    <property type="project" value="TreeGrafter"/>
</dbReference>
<feature type="transmembrane region" description="Helical" evidence="7">
    <location>
        <begin position="161"/>
        <end position="183"/>
    </location>
</feature>
<dbReference type="RefSeq" id="WP_070393073.1">
    <property type="nucleotide sequence ID" value="NZ_CP017599.1"/>
</dbReference>
<feature type="domain" description="Histidine kinase" evidence="8">
    <location>
        <begin position="204"/>
        <end position="495"/>
    </location>
</feature>
<dbReference type="SUPFAM" id="SSF47384">
    <property type="entry name" value="Homodimeric domain of signal transducing histidine kinase"/>
    <property type="match status" value="1"/>
</dbReference>
<keyword evidence="3" id="KW-0597">Phosphoprotein</keyword>
<dbReference type="InterPro" id="IPR004358">
    <property type="entry name" value="Sig_transdc_His_kin-like_C"/>
</dbReference>
<dbReference type="Proteomes" id="UP000177870">
    <property type="component" value="Chromosome"/>
</dbReference>
<keyword evidence="7" id="KW-0472">Membrane</keyword>
<dbReference type="InterPro" id="IPR003661">
    <property type="entry name" value="HisK_dim/P_dom"/>
</dbReference>
<dbReference type="GO" id="GO:0000155">
    <property type="term" value="F:phosphorelay sensor kinase activity"/>
    <property type="evidence" value="ECO:0007669"/>
    <property type="project" value="InterPro"/>
</dbReference>
<dbReference type="PROSITE" id="PS50109">
    <property type="entry name" value="HIS_KIN"/>
    <property type="match status" value="1"/>
</dbReference>
<dbReference type="InterPro" id="IPR036890">
    <property type="entry name" value="HATPase_C_sf"/>
</dbReference>
<dbReference type="PRINTS" id="PR00344">
    <property type="entry name" value="BCTRLSENSOR"/>
</dbReference>
<gene>
    <name evidence="9" type="ORF">BJP34_15255</name>
</gene>
<evidence type="ECO:0000256" key="2">
    <source>
        <dbReference type="ARBA" id="ARBA00012438"/>
    </source>
</evidence>
<accession>A0A1D8TSK0</accession>
<dbReference type="AlphaFoldDB" id="A0A1D8TSK0"/>
<proteinExistence type="predicted"/>
<dbReference type="InterPro" id="IPR005467">
    <property type="entry name" value="His_kinase_dom"/>
</dbReference>
<dbReference type="EC" id="2.7.13.3" evidence="2"/>
<dbReference type="CDD" id="cd00082">
    <property type="entry name" value="HisKA"/>
    <property type="match status" value="1"/>
</dbReference>
<dbReference type="SMART" id="SM00388">
    <property type="entry name" value="HisKA"/>
    <property type="match status" value="1"/>
</dbReference>
<evidence type="ECO:0000256" key="3">
    <source>
        <dbReference type="ARBA" id="ARBA00022553"/>
    </source>
</evidence>
<keyword evidence="7" id="KW-1133">Transmembrane helix</keyword>
<sequence>MFQTTRRRLALWYTTVTAVLLLLFATGVYIYVRHTLIERVDDTLKHVVEVVERSLVIQPVDDGESLYQFNIEASFRDNSDGVEDDHIDLEWFSPKGDLLWSTFSEPLTIPLKTNTTRATVHLSAEHLLRQLTQPVEIEDYILGYLRVSHPWFEVTKPSHQLIFDLTLGTVVMIISTGAIGWLLSGMAMKPVRESYQRLKQFTADASHELRNPIATIQTNVQVALGDPDLASDLQRHQLEVIERLTQRLGKLVNDLLFLARADSGMVKPQWQLVHLDALLMEVIEEQQLIATDKGISLYLIEIPNPDHGESTEQTEEKEEQMGAGEVFLPPCPSNEFQNPTFDEDAFTLEGDWNQLVRLFTNLVNNAVQYTPASTKTPGEAFIQVELQQLEPPSKRRPTNLQFLTGSPSWGGPPRPRYLLQVKVTDSGQGICASALPQIFDRFYRADPARPYDTAKGAGLGLAIAKTIVENHHGQIEVESTLNQGTTFTVTIPVFSCPAKEAPHLMRSIGVG</sequence>
<dbReference type="Pfam" id="PF00512">
    <property type="entry name" value="HisKA"/>
    <property type="match status" value="1"/>
</dbReference>
<keyword evidence="7" id="KW-0812">Transmembrane</keyword>
<dbReference type="InterPro" id="IPR036097">
    <property type="entry name" value="HisK_dim/P_sf"/>
</dbReference>
<dbReference type="KEGG" id="mpro:BJP34_15255"/>
<evidence type="ECO:0000256" key="6">
    <source>
        <dbReference type="ARBA" id="ARBA00023012"/>
    </source>
</evidence>
<evidence type="ECO:0000256" key="4">
    <source>
        <dbReference type="ARBA" id="ARBA00022679"/>
    </source>
</evidence>
<evidence type="ECO:0000313" key="10">
    <source>
        <dbReference type="Proteomes" id="UP000177870"/>
    </source>
</evidence>
<evidence type="ECO:0000256" key="7">
    <source>
        <dbReference type="SAM" id="Phobius"/>
    </source>
</evidence>